<evidence type="ECO:0000313" key="2">
    <source>
        <dbReference type="EMBL" id="SUH71850.1"/>
    </source>
</evidence>
<reference evidence="2 3" key="1">
    <citation type="submission" date="2018-06" db="EMBL/GenBank/DDBJ databases">
        <authorList>
            <consortium name="Pathogen Informatics"/>
            <person name="Doyle S."/>
        </authorList>
    </citation>
    <scope>NUCLEOTIDE SEQUENCE [LARGE SCALE GENOMIC DNA]</scope>
    <source>
        <strain evidence="2 3">NCTC13184</strain>
    </source>
</reference>
<protein>
    <submittedName>
        <fullName evidence="2">Uncharacterized protein</fullName>
    </submittedName>
</protein>
<gene>
    <name evidence="2" type="ORF">NCTC13184_07299</name>
</gene>
<proteinExistence type="predicted"/>
<name>A0A379X4K0_9NOCA</name>
<accession>A0A379X4K0</accession>
<dbReference type="Proteomes" id="UP000255082">
    <property type="component" value="Unassembled WGS sequence"/>
</dbReference>
<dbReference type="EMBL" id="UGRU01000002">
    <property type="protein sequence ID" value="SUH71850.1"/>
    <property type="molecule type" value="Genomic_DNA"/>
</dbReference>
<dbReference type="AlphaFoldDB" id="A0A379X4K0"/>
<evidence type="ECO:0000313" key="3">
    <source>
        <dbReference type="Proteomes" id="UP000255082"/>
    </source>
</evidence>
<sequence>MTSDKARKAKVRARMARTGEPYSEAARQLDQSTAPTT</sequence>
<organism evidence="2 3">
    <name type="scientific">Nocardia africana</name>
    <dbReference type="NCBI Taxonomy" id="134964"/>
    <lineage>
        <taxon>Bacteria</taxon>
        <taxon>Bacillati</taxon>
        <taxon>Actinomycetota</taxon>
        <taxon>Actinomycetes</taxon>
        <taxon>Mycobacteriales</taxon>
        <taxon>Nocardiaceae</taxon>
        <taxon>Nocardia</taxon>
    </lineage>
</organism>
<feature type="region of interest" description="Disordered" evidence="1">
    <location>
        <begin position="1"/>
        <end position="37"/>
    </location>
</feature>
<evidence type="ECO:0000256" key="1">
    <source>
        <dbReference type="SAM" id="MobiDB-lite"/>
    </source>
</evidence>